<organism evidence="7 8">
    <name type="scientific">Aminobacter aganoensis</name>
    <dbReference type="NCBI Taxonomy" id="83264"/>
    <lineage>
        <taxon>Bacteria</taxon>
        <taxon>Pseudomonadati</taxon>
        <taxon>Pseudomonadota</taxon>
        <taxon>Alphaproteobacteria</taxon>
        <taxon>Hyphomicrobiales</taxon>
        <taxon>Phyllobacteriaceae</taxon>
        <taxon>Aminobacter</taxon>
    </lineage>
</organism>
<dbReference type="PROSITE" id="PS51352">
    <property type="entry name" value="THIOREDOXIN_2"/>
    <property type="match status" value="1"/>
</dbReference>
<comment type="subcellular location">
    <subcellularLocation>
        <location evidence="1">Cell envelope</location>
    </subcellularLocation>
</comment>
<dbReference type="PROSITE" id="PS00194">
    <property type="entry name" value="THIOREDOXIN_1"/>
    <property type="match status" value="1"/>
</dbReference>
<evidence type="ECO:0000313" key="7">
    <source>
        <dbReference type="EMBL" id="MBB6356554.1"/>
    </source>
</evidence>
<dbReference type="InterPro" id="IPR036249">
    <property type="entry name" value="Thioredoxin-like_sf"/>
</dbReference>
<reference evidence="7 8" key="1">
    <citation type="submission" date="2020-08" db="EMBL/GenBank/DDBJ databases">
        <title>Genomic Encyclopedia of Type Strains, Phase IV (KMG-IV): sequencing the most valuable type-strain genomes for metagenomic binning, comparative biology and taxonomic classification.</title>
        <authorList>
            <person name="Goeker M."/>
        </authorList>
    </citation>
    <scope>NUCLEOTIDE SEQUENCE [LARGE SCALE GENOMIC DNA]</scope>
    <source>
        <strain evidence="7 8">DSM 7051</strain>
    </source>
</reference>
<evidence type="ECO:0000259" key="6">
    <source>
        <dbReference type="PROSITE" id="PS51352"/>
    </source>
</evidence>
<dbReference type="InterPro" id="IPR013766">
    <property type="entry name" value="Thioredoxin_domain"/>
</dbReference>
<evidence type="ECO:0000256" key="5">
    <source>
        <dbReference type="ARBA" id="ARBA00023284"/>
    </source>
</evidence>
<gene>
    <name evidence="7" type="ORF">GGR00_004366</name>
</gene>
<dbReference type="InterPro" id="IPR004799">
    <property type="entry name" value="Periplasmic_diS_OxRdtase_DsbE"/>
</dbReference>
<dbReference type="GO" id="GO:0017004">
    <property type="term" value="P:cytochrome complex assembly"/>
    <property type="evidence" value="ECO:0007669"/>
    <property type="project" value="UniProtKB-KW"/>
</dbReference>
<dbReference type="EMBL" id="JACHOU010000015">
    <property type="protein sequence ID" value="MBB6356554.1"/>
    <property type="molecule type" value="Genomic_DNA"/>
</dbReference>
<evidence type="ECO:0000256" key="4">
    <source>
        <dbReference type="ARBA" id="ARBA00023157"/>
    </source>
</evidence>
<sequence length="192" mass="20655">MTMETEKPARPRKLFVLLPLLLFLALAVVFLMQLLSGRDLSVVPSALIGQAAPKTVLPPLEGISLPGLDSAEFIGKVTLVNVWASWCAPCREEHPVIVGLSKDERLTIVGLNYKDKPENARRFLGDLGNPYKAVGVDPNGRAAIDWGVYGIPETFLVGKDGKIAFKHVGPMSPETVAATLMPEIEKAAAASQ</sequence>
<evidence type="ECO:0000256" key="1">
    <source>
        <dbReference type="ARBA" id="ARBA00004196"/>
    </source>
</evidence>
<comment type="caution">
    <text evidence="7">The sequence shown here is derived from an EMBL/GenBank/DDBJ whole genome shotgun (WGS) entry which is preliminary data.</text>
</comment>
<dbReference type="PANTHER" id="PTHR42852:SF6">
    <property type="entry name" value="THIOL:DISULFIDE INTERCHANGE PROTEIN DSBE"/>
    <property type="match status" value="1"/>
</dbReference>
<dbReference type="GO" id="GO:0030288">
    <property type="term" value="C:outer membrane-bounded periplasmic space"/>
    <property type="evidence" value="ECO:0007669"/>
    <property type="project" value="InterPro"/>
</dbReference>
<dbReference type="RefSeq" id="WP_055972743.1">
    <property type="nucleotide sequence ID" value="NZ_BAABEG010000001.1"/>
</dbReference>
<dbReference type="SUPFAM" id="SSF52833">
    <property type="entry name" value="Thioredoxin-like"/>
    <property type="match status" value="1"/>
</dbReference>
<evidence type="ECO:0000256" key="3">
    <source>
        <dbReference type="ARBA" id="ARBA00022748"/>
    </source>
</evidence>
<proteinExistence type="inferred from homology"/>
<dbReference type="PANTHER" id="PTHR42852">
    <property type="entry name" value="THIOL:DISULFIDE INTERCHANGE PROTEIN DSBE"/>
    <property type="match status" value="1"/>
</dbReference>
<dbReference type="CDD" id="cd03010">
    <property type="entry name" value="TlpA_like_DsbE"/>
    <property type="match status" value="1"/>
</dbReference>
<keyword evidence="8" id="KW-1185">Reference proteome</keyword>
<dbReference type="NCBIfam" id="TIGR00385">
    <property type="entry name" value="dsbE"/>
    <property type="match status" value="1"/>
</dbReference>
<dbReference type="AlphaFoldDB" id="A0A7X0FBW2"/>
<dbReference type="Proteomes" id="UP000536262">
    <property type="component" value="Unassembled WGS sequence"/>
</dbReference>
<keyword evidence="5" id="KW-0676">Redox-active center</keyword>
<dbReference type="InterPro" id="IPR050553">
    <property type="entry name" value="Thioredoxin_ResA/DsbE_sf"/>
</dbReference>
<dbReference type="Pfam" id="PF08534">
    <property type="entry name" value="Redoxin"/>
    <property type="match status" value="1"/>
</dbReference>
<comment type="similarity">
    <text evidence="2">Belongs to the thioredoxin family. DsbE subfamily.</text>
</comment>
<evidence type="ECO:0000313" key="8">
    <source>
        <dbReference type="Proteomes" id="UP000536262"/>
    </source>
</evidence>
<dbReference type="InterPro" id="IPR013740">
    <property type="entry name" value="Redoxin"/>
</dbReference>
<accession>A0A7X0FBW2</accession>
<keyword evidence="4" id="KW-1015">Disulfide bond</keyword>
<protein>
    <submittedName>
        <fullName evidence="7">Cytochrome c biogenesis protein CcmG/thiol:disulfide interchange protein DsbE</fullName>
    </submittedName>
</protein>
<dbReference type="Gene3D" id="3.40.30.10">
    <property type="entry name" value="Glutaredoxin"/>
    <property type="match status" value="1"/>
</dbReference>
<name>A0A7X0FBW2_9HYPH</name>
<evidence type="ECO:0000256" key="2">
    <source>
        <dbReference type="ARBA" id="ARBA00007758"/>
    </source>
</evidence>
<keyword evidence="3" id="KW-0201">Cytochrome c-type biogenesis</keyword>
<dbReference type="GO" id="GO:0015036">
    <property type="term" value="F:disulfide oxidoreductase activity"/>
    <property type="evidence" value="ECO:0007669"/>
    <property type="project" value="InterPro"/>
</dbReference>
<dbReference type="InterPro" id="IPR017937">
    <property type="entry name" value="Thioredoxin_CS"/>
</dbReference>
<feature type="domain" description="Thioredoxin" evidence="6">
    <location>
        <begin position="46"/>
        <end position="185"/>
    </location>
</feature>